<organism evidence="2 3">
    <name type="scientific">Aldrovandia affinis</name>
    <dbReference type="NCBI Taxonomy" id="143900"/>
    <lineage>
        <taxon>Eukaryota</taxon>
        <taxon>Metazoa</taxon>
        <taxon>Chordata</taxon>
        <taxon>Craniata</taxon>
        <taxon>Vertebrata</taxon>
        <taxon>Euteleostomi</taxon>
        <taxon>Actinopterygii</taxon>
        <taxon>Neopterygii</taxon>
        <taxon>Teleostei</taxon>
        <taxon>Notacanthiformes</taxon>
        <taxon>Halosauridae</taxon>
        <taxon>Aldrovandia</taxon>
    </lineage>
</organism>
<evidence type="ECO:0000313" key="3">
    <source>
        <dbReference type="Proteomes" id="UP001221898"/>
    </source>
</evidence>
<dbReference type="AlphaFoldDB" id="A0AAD7X284"/>
<dbReference type="EMBL" id="JAINUG010000002">
    <property type="protein sequence ID" value="KAJ8418436.1"/>
    <property type="molecule type" value="Genomic_DNA"/>
</dbReference>
<reference evidence="2" key="1">
    <citation type="journal article" date="2023" name="Science">
        <title>Genome structures resolve the early diversification of teleost fishes.</title>
        <authorList>
            <person name="Parey E."/>
            <person name="Louis A."/>
            <person name="Montfort J."/>
            <person name="Bouchez O."/>
            <person name="Roques C."/>
            <person name="Iampietro C."/>
            <person name="Lluch J."/>
            <person name="Castinel A."/>
            <person name="Donnadieu C."/>
            <person name="Desvignes T."/>
            <person name="Floi Bucao C."/>
            <person name="Jouanno E."/>
            <person name="Wen M."/>
            <person name="Mejri S."/>
            <person name="Dirks R."/>
            <person name="Jansen H."/>
            <person name="Henkel C."/>
            <person name="Chen W.J."/>
            <person name="Zahm M."/>
            <person name="Cabau C."/>
            <person name="Klopp C."/>
            <person name="Thompson A.W."/>
            <person name="Robinson-Rechavi M."/>
            <person name="Braasch I."/>
            <person name="Lecointre G."/>
            <person name="Bobe J."/>
            <person name="Postlethwait J.H."/>
            <person name="Berthelot C."/>
            <person name="Roest Crollius H."/>
            <person name="Guiguen Y."/>
        </authorList>
    </citation>
    <scope>NUCLEOTIDE SEQUENCE</scope>
    <source>
        <strain evidence="2">NC1722</strain>
    </source>
</reference>
<sequence length="171" mass="18069">MTEVASANEEGRNLRGNVAKKGAESFTVQCSRGAVSPPMAVRALHHLVGVSQHAALRMDSGFFFLETYDGRSQQPLCSHSSKVAGIYGACSWASRWLTAARIQRQMSLNHRPCQRVPGHRHAGLDVATGSDSGARKDPESPLSLPPGASPLPSLTQRSLPVSAAPALASSS</sequence>
<proteinExistence type="predicted"/>
<protein>
    <submittedName>
        <fullName evidence="2">Uncharacterized protein</fullName>
    </submittedName>
</protein>
<dbReference type="Proteomes" id="UP001221898">
    <property type="component" value="Unassembled WGS sequence"/>
</dbReference>
<name>A0AAD7X284_9TELE</name>
<feature type="region of interest" description="Disordered" evidence="1">
    <location>
        <begin position="111"/>
        <end position="171"/>
    </location>
</feature>
<keyword evidence="3" id="KW-1185">Reference proteome</keyword>
<gene>
    <name evidence="2" type="ORF">AAFF_G00141450</name>
</gene>
<evidence type="ECO:0000313" key="2">
    <source>
        <dbReference type="EMBL" id="KAJ8418436.1"/>
    </source>
</evidence>
<accession>A0AAD7X284</accession>
<feature type="compositionally biased region" description="Low complexity" evidence="1">
    <location>
        <begin position="150"/>
        <end position="171"/>
    </location>
</feature>
<comment type="caution">
    <text evidence="2">The sequence shown here is derived from an EMBL/GenBank/DDBJ whole genome shotgun (WGS) entry which is preliminary data.</text>
</comment>
<evidence type="ECO:0000256" key="1">
    <source>
        <dbReference type="SAM" id="MobiDB-lite"/>
    </source>
</evidence>